<dbReference type="Proteomes" id="UP000499080">
    <property type="component" value="Unassembled WGS sequence"/>
</dbReference>
<name>A0A4Y2DMC6_ARAVE</name>
<proteinExistence type="predicted"/>
<keyword evidence="2" id="KW-1185">Reference proteome</keyword>
<evidence type="ECO:0000313" key="1">
    <source>
        <dbReference type="EMBL" id="GBM17357.1"/>
    </source>
</evidence>
<dbReference type="EMBL" id="BGPR01000387">
    <property type="protein sequence ID" value="GBM17357.1"/>
    <property type="molecule type" value="Genomic_DNA"/>
</dbReference>
<gene>
    <name evidence="1" type="ORF">AVEN_13237_1</name>
</gene>
<dbReference type="AlphaFoldDB" id="A0A4Y2DMC6"/>
<accession>A0A4Y2DMC6</accession>
<reference evidence="1 2" key="1">
    <citation type="journal article" date="2019" name="Sci. Rep.">
        <title>Orb-weaving spider Araneus ventricosus genome elucidates the spidroin gene catalogue.</title>
        <authorList>
            <person name="Kono N."/>
            <person name="Nakamura H."/>
            <person name="Ohtoshi R."/>
            <person name="Moran D.A.P."/>
            <person name="Shinohara A."/>
            <person name="Yoshida Y."/>
            <person name="Fujiwara M."/>
            <person name="Mori M."/>
            <person name="Tomita M."/>
            <person name="Arakawa K."/>
        </authorList>
    </citation>
    <scope>NUCLEOTIDE SEQUENCE [LARGE SCALE GENOMIC DNA]</scope>
</reference>
<comment type="caution">
    <text evidence="1">The sequence shown here is derived from an EMBL/GenBank/DDBJ whole genome shotgun (WGS) entry which is preliminary data.</text>
</comment>
<evidence type="ECO:0000313" key="2">
    <source>
        <dbReference type="Proteomes" id="UP000499080"/>
    </source>
</evidence>
<protein>
    <submittedName>
        <fullName evidence="1">Uncharacterized protein</fullName>
    </submittedName>
</protein>
<organism evidence="1 2">
    <name type="scientific">Araneus ventricosus</name>
    <name type="common">Orbweaver spider</name>
    <name type="synonym">Epeira ventricosa</name>
    <dbReference type="NCBI Taxonomy" id="182803"/>
    <lineage>
        <taxon>Eukaryota</taxon>
        <taxon>Metazoa</taxon>
        <taxon>Ecdysozoa</taxon>
        <taxon>Arthropoda</taxon>
        <taxon>Chelicerata</taxon>
        <taxon>Arachnida</taxon>
        <taxon>Araneae</taxon>
        <taxon>Araneomorphae</taxon>
        <taxon>Entelegynae</taxon>
        <taxon>Araneoidea</taxon>
        <taxon>Araneidae</taxon>
        <taxon>Araneus</taxon>
    </lineage>
</organism>
<sequence>MSDVEKKNAPDQHIWRTIGGIGSRTDDHPLPKRRYRHQATSASLLAESKLNTELIYNLEFRCNLSPNISILRGLLSRGAPVAWLAHTLPTVTNTCRLLWLLATGCHVGVTPVLV</sequence>